<dbReference type="VEuPathDB" id="PlasmoDB:PY04540"/>
<evidence type="ECO:0000256" key="1">
    <source>
        <dbReference type="SAM" id="MobiDB-lite"/>
    </source>
</evidence>
<dbReference type="VEuPathDB" id="PlasmoDB:PY17X_1146400"/>
<feature type="region of interest" description="Disordered" evidence="1">
    <location>
        <begin position="1"/>
        <end position="58"/>
    </location>
</feature>
<protein>
    <submittedName>
        <fullName evidence="2">Uncharacterized protein</fullName>
    </submittedName>
</protein>
<feature type="region of interest" description="Disordered" evidence="1">
    <location>
        <begin position="752"/>
        <end position="778"/>
    </location>
</feature>
<dbReference type="EMBL" id="LK934639">
    <property type="protein sequence ID" value="CDU19151.1"/>
    <property type="molecule type" value="Genomic_DNA"/>
</dbReference>
<accession>A0A077Y6U7</accession>
<dbReference type="VEuPathDB" id="PlasmoDB:Py17XNL_001105852"/>
<gene>
    <name evidence="2" type="ORF">PYYM_1147400</name>
</gene>
<dbReference type="VEuPathDB" id="PlasmoDB:PYYM_1147400"/>
<dbReference type="VEuPathDB" id="PlasmoDB:PY06440"/>
<name>A0A077Y6U7_PLAYE</name>
<proteinExistence type="predicted"/>
<organism evidence="2 3">
    <name type="scientific">Plasmodium yoelii</name>
    <dbReference type="NCBI Taxonomy" id="5861"/>
    <lineage>
        <taxon>Eukaryota</taxon>
        <taxon>Sar</taxon>
        <taxon>Alveolata</taxon>
        <taxon>Apicomplexa</taxon>
        <taxon>Aconoidasida</taxon>
        <taxon>Haemosporida</taxon>
        <taxon>Plasmodiidae</taxon>
        <taxon>Plasmodium</taxon>
        <taxon>Plasmodium (Vinckeia)</taxon>
    </lineage>
</organism>
<evidence type="ECO:0000313" key="2">
    <source>
        <dbReference type="EMBL" id="CDU19151.1"/>
    </source>
</evidence>
<feature type="compositionally biased region" description="Low complexity" evidence="1">
    <location>
        <begin position="1"/>
        <end position="21"/>
    </location>
</feature>
<evidence type="ECO:0000313" key="3">
    <source>
        <dbReference type="Proteomes" id="UP000072904"/>
    </source>
</evidence>
<reference evidence="2 3" key="1">
    <citation type="journal article" date="2014" name="BMC Biol.">
        <title>A comprehensive evaluation of rodent malaria parasite genomes and gene expression.</title>
        <authorList>
            <person name="Otto T.D."/>
            <person name="Bohme U."/>
            <person name="Jackson A.P."/>
            <person name="Hunt M."/>
            <person name="Franke-Fayard B."/>
            <person name="Hoeijmakers W.A."/>
            <person name="Religa A.A."/>
            <person name="Robertson L."/>
            <person name="Sanders M."/>
            <person name="Ogun S.A."/>
            <person name="Cunningham D."/>
            <person name="Erhart A."/>
            <person name="Billker O."/>
            <person name="Khan S.M."/>
            <person name="Stunnenberg H.G."/>
            <person name="Langhorne J."/>
            <person name="Holder A.A."/>
            <person name="Waters A.P."/>
            <person name="Newbold C.I."/>
            <person name="Pain A."/>
            <person name="Berriman M."/>
            <person name="Janse C.J."/>
        </authorList>
    </citation>
    <scope>NUCLEOTIDE SEQUENCE [LARGE SCALE GENOMIC DNA]</scope>
    <source>
        <strain evidence="2 3">YM</strain>
    </source>
</reference>
<dbReference type="Proteomes" id="UP000072904">
    <property type="component" value="Chromosome 11"/>
</dbReference>
<feature type="compositionally biased region" description="Basic residues" evidence="1">
    <location>
        <begin position="28"/>
        <end position="55"/>
    </location>
</feature>
<sequence>MKKILNGGKNENNGNGVANNNFKDEIKKVKKKKKKKKNLKKKEKKKKKKKKKKKTNVNNIVLDQFHHRNKYNSNLFSTGKNEKGNLSVPQEQSSINTKLVYSFGERKSGGTYTGYTSPLGSNNSNIMNVEWSENNKPDIGSVPTNRAVKSLYDLSKIKMNNASSKENTNENYSSNYNSSSNYMNNYNSNNNNNATKNMFNNTQNRSGQIHKKINKYENSMYYQRSPMKLNLACTKQLNKNRKNLYNSTNFPNKMKYVKNENKYTEGNKNKLSYINNHDENKENINNIVINNLSLPSDMNSVYKVNNVNIENSDGINWNGKSNQSNISSIYNVGGSDNKSLYRHNELSNDSKNVSDTFFNGIDNNLDKYINTKNEYTSNKNNTTTNIPGNDLGKKESTKSVYNFIKNIKGENVVETNDGKCLTKPNPQEIDITHLITYCEKSIEILSSKIGQLLLANDNEYINLIKYIIDIFKNINIIIDFIDDSSCHFNIFGIILNIYSYLCIKMFEENYLFKIINLKCFVLMYEILIKLKKNIFNLSCVFTLYVNFLKCNKEGIDVLKKKYNNYKPRFIEYDKKIYKKLLNSFLTIFAYCSESEMNIVKIEALKSFCYILNILYQEKKKEKWRRARNGEGKKIENKDNNCIEEYEEEMDDEWDNSEREDNTKIEGNEAIEKNVKNTLNDPTNANSTKPLKNNFYYIYNKDIIINCIVNTKGNLSKGFQNNRMIYLKTHNRNFFNKNYFSTFLHLDYKNEFGRNDDKKRKKNPNTYWNKNSEQNERKQLDKTESNNINENINEVPLNEEKNNTKNSNNSVSVKNAKIKSKNAILLINFETVFNSELATGWLSNKIDDDNETILIYVFKIFEFFIDIYRNKEIYNAIKKYIIFFLNHINNNIFSYVTYLIVKISRLIPINRTFFNKYISVLLKNLNKDRRKNIFLMLSYCRYEKSGLEVVLNILSNLCLYNFNFKTNVHLMNYEEDNNNPLKNDMDEYNMNTHLYNSKSDSFDASKKNSNSIDEQEVYLIDHMIYNNKEWYYIYSAIIVLSFKYSDLIYPFFFDKFRNKFIENSYVNVPFLNLFERSYKFCYYTSNKILYDKFEKYHITGSKCVNLFEFDREMKWGKYEKRNNKIGENIDEINCKINSNNNHGYIFMNENNENKKDEFLINDKKCIDNKGNVDIIPRENISPELLYHQMYTFLEYPHCVKLDISSKESNFCYIYVLSVLNILFNKDIPFFNENCFFFKKNIWELLHDQTNLKTNHFLDYLIIFKDYDFFYIDNSNELIGMLDSLYYNYESNYTRRKGLAKRKKSDTLSQCDSSIYSSSDSMLGDIVKNLEGKKHCSNISGLMNNEKNDEQKESTHLSINNINKFKKIKNFEIEKAGQIVEESIHEINKRNMIYFKQDYMKYSKFISDNINEHIIGNIYFLRYLKENFSHFQKKENIYFIYNYFLKTFITDVSIYDIIHRNSIANYFYKRPLKDVLNNDLIYGNNVTKNSINWNYEHLDDINGNKLGIKLSNKYKNKINESELIHNIYNVNEYFENDKKDHYDKHFNYPTYDIEDKEMGFNKNTNEVDVWGENGNVIKNCLGKLSNEFGNNFLHDLNYNNLDKDKVKIFVEAINQNITKEHKYFSCNNINFRFIKSKIKIFMNEKDMHEWKSYTNVVDFKSKYREYFYHKKVININHRINKNLVKIYYLFNEYYFHSTDISEILRFFLNKIYDENNLLFSKLNKYVGDIFNNDETEVHKFEVEKEYSSYVIFDKMENGENMICNKNYQCNVCNQNKNKRKIINLSDDLEHLIIGFNKFIHKHIEQNTRNDNENTYTINVVINKILKNILKHIKNKDFINYDKCIKFSFKFVSFFFVKIYFCIEIDPYFEIFENYYDKDLGSILFLLPNHVKHFFNHLLLYIEYEDAYHIENTQSKVQNCDESKISEIIKRKMSNKRMEQTNFLTYNFVAENVLLEDSSLKHLKNINKTKVKNSLFAKRKKNNPSNQNVVNDSCFKLNPKYLNASNDQHHCGRSWNNKTNYSKMNKNIKKINKPKYLKIDTTEWKIKRSKNNYYANNINGYIKPFKNFINIELKKNIEVNFDYSFTLPTKCKVTFCYYYFKNNKFILFPLSKVKQIYVHVLNQ</sequence>